<evidence type="ECO:0000256" key="3">
    <source>
        <dbReference type="ARBA" id="ARBA00022448"/>
    </source>
</evidence>
<comment type="subcellular location">
    <subcellularLocation>
        <location evidence="1">Membrane</location>
        <topology evidence="1">Multi-pass membrane protein</topology>
    </subcellularLocation>
</comment>
<feature type="transmembrane region" description="Helical" evidence="11">
    <location>
        <begin position="587"/>
        <end position="607"/>
    </location>
</feature>
<accession>A0A422MXR3</accession>
<feature type="transmembrane region" description="Helical" evidence="11">
    <location>
        <begin position="454"/>
        <end position="477"/>
    </location>
</feature>
<dbReference type="Proteomes" id="UP000284403">
    <property type="component" value="Unassembled WGS sequence"/>
</dbReference>
<feature type="transmembrane region" description="Helical" evidence="11">
    <location>
        <begin position="413"/>
        <end position="434"/>
    </location>
</feature>
<dbReference type="PROSITE" id="PS50893">
    <property type="entry name" value="ABC_TRANSPORTER_2"/>
    <property type="match status" value="1"/>
</dbReference>
<keyword evidence="3" id="KW-0813">Transport</keyword>
<comment type="caution">
    <text evidence="13">The sequence shown here is derived from an EMBL/GenBank/DDBJ whole genome shotgun (WGS) entry which is preliminary data.</text>
</comment>
<protein>
    <submittedName>
        <fullName evidence="13">ABCA1 transporter</fullName>
        <ecNumber evidence="13">3.6.1.3</ecNumber>
    </submittedName>
</protein>
<keyword evidence="7" id="KW-0067">ATP-binding</keyword>
<dbReference type="FunFam" id="3.40.50.300:FF:000298">
    <property type="entry name" value="ATP-binding cassette sub-family A member 12"/>
    <property type="match status" value="1"/>
</dbReference>
<evidence type="ECO:0000256" key="7">
    <source>
        <dbReference type="ARBA" id="ARBA00022840"/>
    </source>
</evidence>
<keyword evidence="4 11" id="KW-0812">Transmembrane</keyword>
<evidence type="ECO:0000256" key="10">
    <source>
        <dbReference type="SAM" id="MobiDB-lite"/>
    </source>
</evidence>
<dbReference type="InterPro" id="IPR013525">
    <property type="entry name" value="ABC2_TM"/>
</dbReference>
<feature type="transmembrane region" description="Helical" evidence="11">
    <location>
        <begin position="115"/>
        <end position="136"/>
    </location>
</feature>
<dbReference type="OrthoDB" id="6512918at2759"/>
<dbReference type="CDD" id="cd03263">
    <property type="entry name" value="ABC_subfamily_A"/>
    <property type="match status" value="1"/>
</dbReference>
<dbReference type="GO" id="GO:0140359">
    <property type="term" value="F:ABC-type transporter activity"/>
    <property type="evidence" value="ECO:0007669"/>
    <property type="project" value="InterPro"/>
</dbReference>
<name>A0A422MXR3_9TRYP</name>
<dbReference type="SUPFAM" id="SSF52540">
    <property type="entry name" value="P-loop containing nucleoside triphosphate hydrolases"/>
    <property type="match status" value="1"/>
</dbReference>
<dbReference type="GO" id="GO:0016020">
    <property type="term" value="C:membrane"/>
    <property type="evidence" value="ECO:0007669"/>
    <property type="project" value="UniProtKB-SubCell"/>
</dbReference>
<dbReference type="InterPro" id="IPR026082">
    <property type="entry name" value="ABCA"/>
</dbReference>
<dbReference type="EMBL" id="MKKU01001079">
    <property type="protein sequence ID" value="RNE97961.1"/>
    <property type="molecule type" value="Genomic_DNA"/>
</dbReference>
<feature type="transmembrane region" description="Helical" evidence="11">
    <location>
        <begin position="489"/>
        <end position="511"/>
    </location>
</feature>
<feature type="transmembrane region" description="Helical" evidence="11">
    <location>
        <begin position="518"/>
        <end position="536"/>
    </location>
</feature>
<dbReference type="PROSITE" id="PS00211">
    <property type="entry name" value="ABC_TRANSPORTER_1"/>
    <property type="match status" value="1"/>
</dbReference>
<evidence type="ECO:0000256" key="2">
    <source>
        <dbReference type="ARBA" id="ARBA00008869"/>
    </source>
</evidence>
<evidence type="ECO:0000256" key="9">
    <source>
        <dbReference type="ARBA" id="ARBA00023136"/>
    </source>
</evidence>
<keyword evidence="13" id="KW-0378">Hydrolase</keyword>
<keyword evidence="5" id="KW-0677">Repeat</keyword>
<evidence type="ECO:0000256" key="6">
    <source>
        <dbReference type="ARBA" id="ARBA00022741"/>
    </source>
</evidence>
<feature type="region of interest" description="Disordered" evidence="10">
    <location>
        <begin position="25"/>
        <end position="62"/>
    </location>
</feature>
<dbReference type="GO" id="GO:0016887">
    <property type="term" value="F:ATP hydrolysis activity"/>
    <property type="evidence" value="ECO:0007669"/>
    <property type="project" value="InterPro"/>
</dbReference>
<keyword evidence="6" id="KW-0547">Nucleotide-binding</keyword>
<dbReference type="InterPro" id="IPR003439">
    <property type="entry name" value="ABC_transporter-like_ATP-bd"/>
</dbReference>
<dbReference type="Pfam" id="PF12698">
    <property type="entry name" value="ABC2_membrane_3"/>
    <property type="match status" value="1"/>
</dbReference>
<dbReference type="InterPro" id="IPR027417">
    <property type="entry name" value="P-loop_NTPase"/>
</dbReference>
<organism evidence="13 14">
    <name type="scientific">Trypanosoma conorhini</name>
    <dbReference type="NCBI Taxonomy" id="83891"/>
    <lineage>
        <taxon>Eukaryota</taxon>
        <taxon>Discoba</taxon>
        <taxon>Euglenozoa</taxon>
        <taxon>Kinetoplastea</taxon>
        <taxon>Metakinetoplastina</taxon>
        <taxon>Trypanosomatida</taxon>
        <taxon>Trypanosomatidae</taxon>
        <taxon>Trypanosoma</taxon>
    </lineage>
</organism>
<evidence type="ECO:0000313" key="13">
    <source>
        <dbReference type="EMBL" id="RNE97961.1"/>
    </source>
</evidence>
<evidence type="ECO:0000256" key="8">
    <source>
        <dbReference type="ARBA" id="ARBA00022989"/>
    </source>
</evidence>
<evidence type="ECO:0000256" key="11">
    <source>
        <dbReference type="SAM" id="Phobius"/>
    </source>
</evidence>
<evidence type="ECO:0000256" key="1">
    <source>
        <dbReference type="ARBA" id="ARBA00004141"/>
    </source>
</evidence>
<evidence type="ECO:0000259" key="12">
    <source>
        <dbReference type="PROSITE" id="PS50893"/>
    </source>
</evidence>
<comment type="similarity">
    <text evidence="2">Belongs to the ABC transporter superfamily. ABCA family.</text>
</comment>
<keyword evidence="14" id="KW-1185">Reference proteome</keyword>
<proteinExistence type="inferred from homology"/>
<reference evidence="13 14" key="1">
    <citation type="journal article" date="2018" name="BMC Genomics">
        <title>Genomic comparison of Trypanosoma conorhini and Trypanosoma rangeli to Trypanosoma cruzi strains of high and low virulence.</title>
        <authorList>
            <person name="Bradwell K.R."/>
            <person name="Koparde V.N."/>
            <person name="Matveyev A.V."/>
            <person name="Serrano M.G."/>
            <person name="Alves J.M."/>
            <person name="Parikh H."/>
            <person name="Huang B."/>
            <person name="Lee V."/>
            <person name="Espinosa-Alvarez O."/>
            <person name="Ortiz P.A."/>
            <person name="Costa-Martins A.G."/>
            <person name="Teixeira M.M."/>
            <person name="Buck G.A."/>
        </authorList>
    </citation>
    <scope>NUCLEOTIDE SEQUENCE [LARGE SCALE GENOMIC DNA]</scope>
    <source>
        <strain evidence="13 14">025E</strain>
    </source>
</reference>
<keyword evidence="9 11" id="KW-0472">Membrane</keyword>
<dbReference type="RefSeq" id="XP_029223733.1">
    <property type="nucleotide sequence ID" value="XM_029376158.1"/>
</dbReference>
<dbReference type="Gene3D" id="3.40.50.300">
    <property type="entry name" value="P-loop containing nucleotide triphosphate hydrolases"/>
    <property type="match status" value="1"/>
</dbReference>
<feature type="domain" description="ABC transporter" evidence="12">
    <location>
        <begin position="665"/>
        <end position="889"/>
    </location>
</feature>
<dbReference type="InterPro" id="IPR017871">
    <property type="entry name" value="ABC_transporter-like_CS"/>
</dbReference>
<evidence type="ECO:0000256" key="5">
    <source>
        <dbReference type="ARBA" id="ARBA00022737"/>
    </source>
</evidence>
<dbReference type="Pfam" id="PF00005">
    <property type="entry name" value="ABC_tran"/>
    <property type="match status" value="1"/>
</dbReference>
<evidence type="ECO:0000256" key="4">
    <source>
        <dbReference type="ARBA" id="ARBA00022692"/>
    </source>
</evidence>
<dbReference type="GO" id="GO:0005319">
    <property type="term" value="F:lipid transporter activity"/>
    <property type="evidence" value="ECO:0007669"/>
    <property type="project" value="TreeGrafter"/>
</dbReference>
<dbReference type="EC" id="3.6.1.3" evidence="13"/>
<evidence type="ECO:0000313" key="14">
    <source>
        <dbReference type="Proteomes" id="UP000284403"/>
    </source>
</evidence>
<dbReference type="SMART" id="SM00382">
    <property type="entry name" value="AAA"/>
    <property type="match status" value="1"/>
</dbReference>
<dbReference type="GeneID" id="40322949"/>
<dbReference type="GO" id="GO:0005524">
    <property type="term" value="F:ATP binding"/>
    <property type="evidence" value="ECO:0007669"/>
    <property type="project" value="UniProtKB-KW"/>
</dbReference>
<dbReference type="PANTHER" id="PTHR19229">
    <property type="entry name" value="ATP-BINDING CASSETTE TRANSPORTER SUBFAMILY A ABCA"/>
    <property type="match status" value="1"/>
</dbReference>
<dbReference type="InterPro" id="IPR003593">
    <property type="entry name" value="AAA+_ATPase"/>
</dbReference>
<gene>
    <name evidence="13" type="ORF">Tco025E_09338</name>
</gene>
<dbReference type="AlphaFoldDB" id="A0A422MXR3"/>
<keyword evidence="8 11" id="KW-1133">Transmembrane helix</keyword>
<feature type="non-terminal residue" evidence="13">
    <location>
        <position position="890"/>
    </location>
</feature>
<feature type="transmembrane region" description="Helical" evidence="11">
    <location>
        <begin position="542"/>
        <end position="566"/>
    </location>
</feature>
<dbReference type="PANTHER" id="PTHR19229:SF36">
    <property type="entry name" value="ATP-BINDING CASSETTE SUB-FAMILY A MEMBER 2"/>
    <property type="match status" value="1"/>
</dbReference>
<sequence length="890" mass="99397">MDFSPMEDVGGFGYYNPLQGPWVGAGDCEMSDERDGENQQDSGNQAPLRRGRKNRVSSDERRAIQQRRVNLMHEEEKGPQQDFAAYEVRESFFLDQLLAVTERLFRQCLRMRAPILLELVVPPIFVCITIILWSLWGTDHFSATNFVDYNQLQSVISTNYYVTYSCSRTPGGVPGLPVCDPVRLVDCEGDESTLPVKGLCVYSWVGVPELLGSFLNGFTGRVAQVPSLDGIIFFQWLARKHSTTSAAEIGGLPNTRFSAILASGMLYFVGDLQVLGGLTAELARTSGYFHYVNGGSYATMAEANVQAKTNQFNWGIVHIRRFDVDALDAIIYLNNTAVPDFDEIVADAYPGGYQFNRAEMYAISGYLTLQKLISEYYINQLFPNLGLRTTAYIASQPFVDYHQSPLLMYTRDIMPLIFVLAFLFSVASRTRAIVLEKEMRIHEAMLIMGVKDSVLYTTWFVRFIAVDFTVCLFITVLLKCTYVTQSDPFIIFLVFFLFTLTNIPLAGLIAAFFSRARLAALLSPIIYFVMTLPTVAAPKTNAALTTIFALLSPSALATILQQILAAEATRGFSAKSMQSSLYEPKTIVVFCIMIADFFLYCLIMFYLDAVMPKDWGTTKHPLFFILDPIRWLRGKKGGNCEAGGPDGRAVDGIFENDGVKEDGAVRLLGLRKVYRRGGKQFVAVNNLYWSLCEGEISVLLGHNGAGKTTTLNMMTGMVKPDGGDCYVYGFSVRHQLSRVRQEIGFCPQHNILWPELTCREHLEFFAQIKGLKGAELEEAVQRMLNETDLQEKVDFPASRLSGGQKRKLSVAVAFVGRSRLVFLDEPTAGMDVGARRYTWELLKRMSSSHTVLLTTHYMDEADLLGHRIGILSNGSLQCSGSSLFLKSRLG</sequence>